<dbReference type="Pfam" id="PF02771">
    <property type="entry name" value="Acyl-CoA_dh_N"/>
    <property type="match status" value="1"/>
</dbReference>
<evidence type="ECO:0000313" key="10">
    <source>
        <dbReference type="Proteomes" id="UP000305881"/>
    </source>
</evidence>
<keyword evidence="4 5" id="KW-0274">FAD</keyword>
<feature type="domain" description="Acyl-CoA dehydrogenase/oxidase N-terminal" evidence="8">
    <location>
        <begin position="16"/>
        <end position="97"/>
    </location>
</feature>
<evidence type="ECO:0000256" key="4">
    <source>
        <dbReference type="ARBA" id="ARBA00022827"/>
    </source>
</evidence>
<dbReference type="PROSITE" id="PS00072">
    <property type="entry name" value="ACYL_COA_DH_1"/>
    <property type="match status" value="1"/>
</dbReference>
<dbReference type="PANTHER" id="PTHR43884">
    <property type="entry name" value="ACYL-COA DEHYDROGENASE"/>
    <property type="match status" value="1"/>
</dbReference>
<gene>
    <name evidence="9" type="ORF">EQU24_01675</name>
</gene>
<dbReference type="KEGG" id="mbur:EQU24_01675"/>
<comment type="similarity">
    <text evidence="2 5">Belongs to the acyl-CoA dehydrogenase family.</text>
</comment>
<dbReference type="SUPFAM" id="SSF56645">
    <property type="entry name" value="Acyl-CoA dehydrogenase NM domain-like"/>
    <property type="match status" value="1"/>
</dbReference>
<dbReference type="GO" id="GO:0050660">
    <property type="term" value="F:flavin adenine dinucleotide binding"/>
    <property type="evidence" value="ECO:0007669"/>
    <property type="project" value="InterPro"/>
</dbReference>
<dbReference type="EMBL" id="CP035467">
    <property type="protein sequence ID" value="QCW81105.1"/>
    <property type="molecule type" value="Genomic_DNA"/>
</dbReference>
<sequence>MDIGNLPAAGGSQAARARFRHCAGFGLLKHAVPQNRGGHGNHFADLVQAHEQLGKACQDPGLLLSINAHLWGTVFPLLNYGNTEQQATYLNDLLEGKRIGGHAITEPQAGSDLTALTMTAEQTDAGFTLNGHKRFITNTPIADLLVVYARSGTRLSAFIVHADDPGAAFLDTPQVSGCKNATMGDVRLDDCRIPLDRQLGKTGAGNMMIQQALELERAFIFAGIRGVMERQLEGVIRFSRERRVNGAHLGKNQAIGHKIADMKTRLDTIRLWVNECARLKDRKQRITLASAQTKLFAAEAFLQSSLDAAHIFGANGLLEGGQQLERIQDALASRLFSGSSEIQKNIIAALLGTGDGYQ</sequence>
<feature type="domain" description="Acyl-CoA dehydrogenase/oxidase C-terminal" evidence="6">
    <location>
        <begin position="204"/>
        <end position="349"/>
    </location>
</feature>
<dbReference type="Gene3D" id="2.40.110.10">
    <property type="entry name" value="Butyryl-CoA Dehydrogenase, subunit A, domain 2"/>
    <property type="match status" value="1"/>
</dbReference>
<keyword evidence="3 5" id="KW-0285">Flavoprotein</keyword>
<comment type="cofactor">
    <cofactor evidence="1 5">
        <name>FAD</name>
        <dbReference type="ChEBI" id="CHEBI:57692"/>
    </cofactor>
</comment>
<accession>A0A4V1IJE3</accession>
<keyword evidence="10" id="KW-1185">Reference proteome</keyword>
<dbReference type="PANTHER" id="PTHR43884:SF12">
    <property type="entry name" value="ISOVALERYL-COA DEHYDROGENASE, MITOCHONDRIAL-RELATED"/>
    <property type="match status" value="1"/>
</dbReference>
<name>A0A4V1IJE3_METBY</name>
<dbReference type="CDD" id="cd00567">
    <property type="entry name" value="ACAD"/>
    <property type="match status" value="1"/>
</dbReference>
<evidence type="ECO:0000259" key="7">
    <source>
        <dbReference type="Pfam" id="PF02770"/>
    </source>
</evidence>
<evidence type="ECO:0000256" key="2">
    <source>
        <dbReference type="ARBA" id="ARBA00009347"/>
    </source>
</evidence>
<evidence type="ECO:0000256" key="1">
    <source>
        <dbReference type="ARBA" id="ARBA00001974"/>
    </source>
</evidence>
<dbReference type="Gene3D" id="1.10.540.10">
    <property type="entry name" value="Acyl-CoA dehydrogenase/oxidase, N-terminal domain"/>
    <property type="match status" value="1"/>
</dbReference>
<dbReference type="InterPro" id="IPR046373">
    <property type="entry name" value="Acyl-CoA_Oxase/DH_mid-dom_sf"/>
</dbReference>
<dbReference type="Pfam" id="PF02770">
    <property type="entry name" value="Acyl-CoA_dh_M"/>
    <property type="match status" value="1"/>
</dbReference>
<dbReference type="GO" id="GO:0003995">
    <property type="term" value="F:acyl-CoA dehydrogenase activity"/>
    <property type="evidence" value="ECO:0007669"/>
    <property type="project" value="InterPro"/>
</dbReference>
<keyword evidence="5" id="KW-0560">Oxidoreductase</keyword>
<dbReference type="Gene3D" id="1.20.140.10">
    <property type="entry name" value="Butyryl-CoA Dehydrogenase, subunit A, domain 3"/>
    <property type="match status" value="1"/>
</dbReference>
<dbReference type="InterPro" id="IPR009075">
    <property type="entry name" value="AcylCo_DH/oxidase_C"/>
</dbReference>
<dbReference type="AlphaFoldDB" id="A0A4V1IJE3"/>
<protein>
    <submittedName>
        <fullName evidence="9">Acyl-CoA dehydrogenase</fullName>
    </submittedName>
</protein>
<dbReference type="OrthoDB" id="9769473at2"/>
<dbReference type="InterPro" id="IPR037069">
    <property type="entry name" value="AcylCoA_DH/ox_N_sf"/>
</dbReference>
<evidence type="ECO:0000259" key="6">
    <source>
        <dbReference type="Pfam" id="PF00441"/>
    </source>
</evidence>
<organism evidence="9 10">
    <name type="scientific">Methylotuvimicrobium buryatense</name>
    <name type="common">Methylomicrobium buryatense</name>
    <dbReference type="NCBI Taxonomy" id="95641"/>
    <lineage>
        <taxon>Bacteria</taxon>
        <taxon>Pseudomonadati</taxon>
        <taxon>Pseudomonadota</taxon>
        <taxon>Gammaproteobacteria</taxon>
        <taxon>Methylococcales</taxon>
        <taxon>Methylococcaceae</taxon>
        <taxon>Methylotuvimicrobium</taxon>
    </lineage>
</organism>
<reference evidence="10" key="1">
    <citation type="journal article" date="2019" name="J. Bacteriol.">
        <title>A Mutagenic Screen Identifies a TonB-Dependent Receptor Required for the Lanthanide Metal Switch in the Type I Methanotroph 'Methylotuvimicrobium buryatense' 5GB1C.</title>
        <authorList>
            <person name="Groom J.D."/>
            <person name="Ford S.M."/>
            <person name="Pesesky M.W."/>
            <person name="Lidstrom M.E."/>
        </authorList>
    </citation>
    <scope>NUCLEOTIDE SEQUENCE [LARGE SCALE GENOMIC DNA]</scope>
    <source>
        <strain evidence="10">5GB1C</strain>
    </source>
</reference>
<dbReference type="RefSeq" id="WP_017841172.1">
    <property type="nucleotide sequence ID" value="NZ_CP035467.1"/>
</dbReference>
<dbReference type="Proteomes" id="UP000305881">
    <property type="component" value="Chromosome"/>
</dbReference>
<evidence type="ECO:0000259" key="8">
    <source>
        <dbReference type="Pfam" id="PF02771"/>
    </source>
</evidence>
<dbReference type="InterPro" id="IPR009100">
    <property type="entry name" value="AcylCoA_DH/oxidase_NM_dom_sf"/>
</dbReference>
<dbReference type="STRING" id="675511.GCA_000341735_02667"/>
<dbReference type="SUPFAM" id="SSF47203">
    <property type="entry name" value="Acyl-CoA dehydrogenase C-terminal domain-like"/>
    <property type="match status" value="1"/>
</dbReference>
<proteinExistence type="inferred from homology"/>
<dbReference type="InterPro" id="IPR006089">
    <property type="entry name" value="Acyl-CoA_DH_CS"/>
</dbReference>
<dbReference type="Pfam" id="PF00441">
    <property type="entry name" value="Acyl-CoA_dh_1"/>
    <property type="match status" value="1"/>
</dbReference>
<dbReference type="InterPro" id="IPR013786">
    <property type="entry name" value="AcylCoA_DH/ox_N"/>
</dbReference>
<dbReference type="InterPro" id="IPR036250">
    <property type="entry name" value="AcylCo_DH-like_C"/>
</dbReference>
<dbReference type="InterPro" id="IPR006091">
    <property type="entry name" value="Acyl-CoA_Oxase/DH_mid-dom"/>
</dbReference>
<feature type="domain" description="Acyl-CoA oxidase/dehydrogenase middle" evidence="7">
    <location>
        <begin position="103"/>
        <end position="191"/>
    </location>
</feature>
<evidence type="ECO:0000256" key="5">
    <source>
        <dbReference type="RuleBase" id="RU362125"/>
    </source>
</evidence>
<evidence type="ECO:0000256" key="3">
    <source>
        <dbReference type="ARBA" id="ARBA00022630"/>
    </source>
</evidence>
<evidence type="ECO:0000313" key="9">
    <source>
        <dbReference type="EMBL" id="QCW81105.1"/>
    </source>
</evidence>